<keyword evidence="1" id="KW-0966">Cell projection</keyword>
<dbReference type="NCBIfam" id="NF009435">
    <property type="entry name" value="PRK12794.1"/>
    <property type="match status" value="1"/>
</dbReference>
<sequence length="121" mass="12739">MNAQVPVGYAATALADSDPRRAEALILSRLAAGMIQASERGKGGFALLAAAVHENRRFWRAAAQDLAGNGNGLPQALRAQLLSLAQFVERETGRVLDGSGDADALIEINRSIARGLFEQPG</sequence>
<gene>
    <name evidence="1" type="ORF">SAMN05444389_103333</name>
</gene>
<accession>A0A1M7FZL1</accession>
<name>A0A1M7FZL1_9RHOB</name>
<dbReference type="RefSeq" id="WP_073064536.1">
    <property type="nucleotide sequence ID" value="NZ_FRCK01000003.1"/>
</dbReference>
<dbReference type="AlphaFoldDB" id="A0A1M7FZL1"/>
<dbReference type="OrthoDB" id="9808944at2"/>
<keyword evidence="1" id="KW-0969">Cilium</keyword>
<keyword evidence="2" id="KW-1185">Reference proteome</keyword>
<evidence type="ECO:0000313" key="1">
    <source>
        <dbReference type="EMBL" id="SHM09416.1"/>
    </source>
</evidence>
<protein>
    <submittedName>
        <fullName evidence="1">Flagellar protein FlaF</fullName>
    </submittedName>
</protein>
<dbReference type="GO" id="GO:0044781">
    <property type="term" value="P:bacterial-type flagellum organization"/>
    <property type="evidence" value="ECO:0007669"/>
    <property type="project" value="InterPro"/>
</dbReference>
<dbReference type="EMBL" id="FRCK01000003">
    <property type="protein sequence ID" value="SHM09416.1"/>
    <property type="molecule type" value="Genomic_DNA"/>
</dbReference>
<organism evidence="1 2">
    <name type="scientific">Paracoccus solventivorans</name>
    <dbReference type="NCBI Taxonomy" id="53463"/>
    <lineage>
        <taxon>Bacteria</taxon>
        <taxon>Pseudomonadati</taxon>
        <taxon>Pseudomonadota</taxon>
        <taxon>Alphaproteobacteria</taxon>
        <taxon>Rhodobacterales</taxon>
        <taxon>Paracoccaceae</taxon>
        <taxon>Paracoccus</taxon>
    </lineage>
</organism>
<proteinExistence type="predicted"/>
<evidence type="ECO:0000313" key="2">
    <source>
        <dbReference type="Proteomes" id="UP000184444"/>
    </source>
</evidence>
<dbReference type="STRING" id="53463.SAMN05444389_103333"/>
<reference evidence="2" key="1">
    <citation type="submission" date="2016-11" db="EMBL/GenBank/DDBJ databases">
        <authorList>
            <person name="Varghese N."/>
            <person name="Submissions S."/>
        </authorList>
    </citation>
    <scope>NUCLEOTIDE SEQUENCE [LARGE SCALE GENOMIC DNA]</scope>
    <source>
        <strain evidence="2">DSM 6637</strain>
    </source>
</reference>
<dbReference type="InterPro" id="IPR010845">
    <property type="entry name" value="FlaF"/>
</dbReference>
<dbReference type="Proteomes" id="UP000184444">
    <property type="component" value="Unassembled WGS sequence"/>
</dbReference>
<dbReference type="Pfam" id="PF07309">
    <property type="entry name" value="FlaF"/>
    <property type="match status" value="1"/>
</dbReference>
<keyword evidence="1" id="KW-0282">Flagellum</keyword>